<keyword evidence="2" id="KW-0695">RNA-directed DNA polymerase</keyword>
<dbReference type="Pfam" id="PF24626">
    <property type="entry name" value="SH3_Tf2-1"/>
    <property type="match status" value="1"/>
</dbReference>
<evidence type="ECO:0000313" key="2">
    <source>
        <dbReference type="EMBL" id="GEU38390.1"/>
    </source>
</evidence>
<name>A0A6L2JNM3_TANCI</name>
<dbReference type="SUPFAM" id="SSF53098">
    <property type="entry name" value="Ribonuclease H-like"/>
    <property type="match status" value="1"/>
</dbReference>
<dbReference type="PROSITE" id="PS50994">
    <property type="entry name" value="INTEGRASE"/>
    <property type="match status" value="1"/>
</dbReference>
<dbReference type="InterPro" id="IPR036397">
    <property type="entry name" value="RNaseH_sf"/>
</dbReference>
<dbReference type="EMBL" id="BKCJ010001046">
    <property type="protein sequence ID" value="GEU38390.1"/>
    <property type="molecule type" value="Genomic_DNA"/>
</dbReference>
<dbReference type="InterPro" id="IPR001584">
    <property type="entry name" value="Integrase_cat-core"/>
</dbReference>
<evidence type="ECO:0000259" key="1">
    <source>
        <dbReference type="PROSITE" id="PS50994"/>
    </source>
</evidence>
<gene>
    <name evidence="2" type="ORF">Tci_010368</name>
</gene>
<dbReference type="PANTHER" id="PTHR46148">
    <property type="entry name" value="CHROMO DOMAIN-CONTAINING PROTEIN"/>
    <property type="match status" value="1"/>
</dbReference>
<dbReference type="AlphaFoldDB" id="A0A6L2JNM3"/>
<dbReference type="PANTHER" id="PTHR46148:SF59">
    <property type="entry name" value="NUCLEOTIDYLTRANSFERASE, RIBONUCLEASE H"/>
    <property type="match status" value="1"/>
</dbReference>
<dbReference type="InterPro" id="IPR012337">
    <property type="entry name" value="RNaseH-like_sf"/>
</dbReference>
<feature type="domain" description="Integrase catalytic" evidence="1">
    <location>
        <begin position="1"/>
        <end position="159"/>
    </location>
</feature>
<dbReference type="GO" id="GO:0003964">
    <property type="term" value="F:RNA-directed DNA polymerase activity"/>
    <property type="evidence" value="ECO:0007669"/>
    <property type="project" value="UniProtKB-KW"/>
</dbReference>
<comment type="caution">
    <text evidence="2">The sequence shown here is derived from an EMBL/GenBank/DDBJ whole genome shotgun (WGS) entry which is preliminary data.</text>
</comment>
<organism evidence="2">
    <name type="scientific">Tanacetum cinerariifolium</name>
    <name type="common">Dalmatian daisy</name>
    <name type="synonym">Chrysanthemum cinerariifolium</name>
    <dbReference type="NCBI Taxonomy" id="118510"/>
    <lineage>
        <taxon>Eukaryota</taxon>
        <taxon>Viridiplantae</taxon>
        <taxon>Streptophyta</taxon>
        <taxon>Embryophyta</taxon>
        <taxon>Tracheophyta</taxon>
        <taxon>Spermatophyta</taxon>
        <taxon>Magnoliopsida</taxon>
        <taxon>eudicotyledons</taxon>
        <taxon>Gunneridae</taxon>
        <taxon>Pentapetalae</taxon>
        <taxon>asterids</taxon>
        <taxon>campanulids</taxon>
        <taxon>Asterales</taxon>
        <taxon>Asteraceae</taxon>
        <taxon>Asteroideae</taxon>
        <taxon>Anthemideae</taxon>
        <taxon>Anthemidinae</taxon>
        <taxon>Tanacetum</taxon>
    </lineage>
</organism>
<proteinExistence type="predicted"/>
<sequence>MDLVTKLPKSSSGHDAIWVMVDRLTKSAHFLPIREDYKTEKLARIYINEIVAWHGVPVSIILDRHGRFASHLWQALQKALSTKLNMSTAYHPKTDVGILTSNWLNFRIITVTTGALSMHLFRLCTNIVQIKERLKTARRRQKSYADKRRKPLEFKVGDRVLLKVSPWKGVVWFEKKGKLAPRYVGPFKIVECVRWVAYRLKLPQELSRIHDTFHVSNLKKCLADSDAQIPLEEIKIDESLHFVEDPIEIVERDMKKLKRRRIPLVKVRWNSRVPLGGSAVRIRNFRVLWIWIESGIEFDEVLVVDFRAASCGCDYEIYLNLAQLIHLI</sequence>
<reference evidence="2" key="1">
    <citation type="journal article" date="2019" name="Sci. Rep.">
        <title>Draft genome of Tanacetum cinerariifolium, the natural source of mosquito coil.</title>
        <authorList>
            <person name="Yamashiro T."/>
            <person name="Shiraishi A."/>
            <person name="Satake H."/>
            <person name="Nakayama K."/>
        </authorList>
    </citation>
    <scope>NUCLEOTIDE SEQUENCE</scope>
</reference>
<dbReference type="GO" id="GO:0003676">
    <property type="term" value="F:nucleic acid binding"/>
    <property type="evidence" value="ECO:0007669"/>
    <property type="project" value="InterPro"/>
</dbReference>
<dbReference type="Gene3D" id="3.30.420.10">
    <property type="entry name" value="Ribonuclease H-like superfamily/Ribonuclease H"/>
    <property type="match status" value="1"/>
</dbReference>
<dbReference type="InterPro" id="IPR056924">
    <property type="entry name" value="SH3_Tf2-1"/>
</dbReference>
<protein>
    <submittedName>
        <fullName evidence="2">Putative reverse transcriptase domain-containing protein</fullName>
    </submittedName>
</protein>
<accession>A0A6L2JNM3</accession>
<keyword evidence="2" id="KW-0548">Nucleotidyltransferase</keyword>
<dbReference type="GO" id="GO:0015074">
    <property type="term" value="P:DNA integration"/>
    <property type="evidence" value="ECO:0007669"/>
    <property type="project" value="InterPro"/>
</dbReference>
<keyword evidence="2" id="KW-0808">Transferase</keyword>